<dbReference type="OrthoDB" id="164393at2759"/>
<evidence type="ECO:0000313" key="2">
    <source>
        <dbReference type="EMBL" id="POM70910.1"/>
    </source>
</evidence>
<proteinExistence type="predicted"/>
<dbReference type="EMBL" id="NCKW01006718">
    <property type="protein sequence ID" value="POM70910.1"/>
    <property type="molecule type" value="Genomic_DNA"/>
</dbReference>
<feature type="compositionally biased region" description="Basic and acidic residues" evidence="1">
    <location>
        <begin position="95"/>
        <end position="106"/>
    </location>
</feature>
<keyword evidence="3" id="KW-1185">Reference proteome</keyword>
<sequence>MCDPRKEKTLCTNCSMLWHSRGFARTHQLTNNNGETRSFSTWELQRVSNGNGSTVKPVASETESSAAAVSVQAQEVAVNGTEDTKSATTDEEMAQEDKGEETKQDGDESMDDLDVVGESVDSGEDAVSVEQTDELEEKGWRM</sequence>
<evidence type="ECO:0000256" key="1">
    <source>
        <dbReference type="SAM" id="MobiDB-lite"/>
    </source>
</evidence>
<evidence type="ECO:0000313" key="3">
    <source>
        <dbReference type="Proteomes" id="UP000237271"/>
    </source>
</evidence>
<organism evidence="2 3">
    <name type="scientific">Phytophthora palmivora</name>
    <dbReference type="NCBI Taxonomy" id="4796"/>
    <lineage>
        <taxon>Eukaryota</taxon>
        <taxon>Sar</taxon>
        <taxon>Stramenopiles</taxon>
        <taxon>Oomycota</taxon>
        <taxon>Peronosporomycetes</taxon>
        <taxon>Peronosporales</taxon>
        <taxon>Peronosporaceae</taxon>
        <taxon>Phytophthora</taxon>
    </lineage>
</organism>
<reference evidence="2 3" key="1">
    <citation type="journal article" date="2017" name="Genome Biol. Evol.">
        <title>Phytophthora megakarya and P. palmivora, closely related causal agents of cacao black pod rot, underwent increases in genome sizes and gene numbers by different mechanisms.</title>
        <authorList>
            <person name="Ali S.S."/>
            <person name="Shao J."/>
            <person name="Lary D.J."/>
            <person name="Kronmiller B."/>
            <person name="Shen D."/>
            <person name="Strem M.D."/>
            <person name="Amoako-Attah I."/>
            <person name="Akrofi A.Y."/>
            <person name="Begoude B.A."/>
            <person name="Ten Hoopen G.M."/>
            <person name="Coulibaly K."/>
            <person name="Kebe B.I."/>
            <person name="Melnick R.L."/>
            <person name="Guiltinan M.J."/>
            <person name="Tyler B.M."/>
            <person name="Meinhardt L.W."/>
            <person name="Bailey B.A."/>
        </authorList>
    </citation>
    <scope>NUCLEOTIDE SEQUENCE [LARGE SCALE GENOMIC DNA]</scope>
    <source>
        <strain evidence="3">sbr112.9</strain>
    </source>
</reference>
<dbReference type="AlphaFoldDB" id="A0A2P4XZD3"/>
<protein>
    <submittedName>
        <fullName evidence="2">Uncharacterized protein</fullName>
    </submittedName>
</protein>
<gene>
    <name evidence="2" type="ORF">PHPALM_12598</name>
</gene>
<comment type="caution">
    <text evidence="2">The sequence shown here is derived from an EMBL/GenBank/DDBJ whole genome shotgun (WGS) entry which is preliminary data.</text>
</comment>
<dbReference type="Proteomes" id="UP000237271">
    <property type="component" value="Unassembled WGS sequence"/>
</dbReference>
<name>A0A2P4XZD3_9STRA</name>
<feature type="region of interest" description="Disordered" evidence="1">
    <location>
        <begin position="70"/>
        <end position="142"/>
    </location>
</feature>
<accession>A0A2P4XZD3</accession>